<dbReference type="Pfam" id="PF08990">
    <property type="entry name" value="Docking"/>
    <property type="match status" value="1"/>
</dbReference>
<dbReference type="GO" id="GO:0033068">
    <property type="term" value="P:macrolide biosynthetic process"/>
    <property type="evidence" value="ECO:0007669"/>
    <property type="project" value="UniProtKB-ARBA"/>
</dbReference>
<feature type="domain" description="Ketosynthase family 3 (KS3)" evidence="8">
    <location>
        <begin position="33"/>
        <end position="457"/>
    </location>
</feature>
<name>B2HJA0_MYCMM</name>
<dbReference type="Gene3D" id="1.10.1240.100">
    <property type="match status" value="1"/>
</dbReference>
<dbReference type="Pfam" id="PF00698">
    <property type="entry name" value="Acyl_transf_1"/>
    <property type="match status" value="1"/>
</dbReference>
<dbReference type="FunFam" id="3.40.47.10:FF:000019">
    <property type="entry name" value="Polyketide synthase type I"/>
    <property type="match status" value="1"/>
</dbReference>
<dbReference type="SMART" id="SM00825">
    <property type="entry name" value="PKS_KS"/>
    <property type="match status" value="1"/>
</dbReference>
<dbReference type="HOGENOM" id="CLU_000022_16_6_11"/>
<dbReference type="KEGG" id="mmi:MMAR_0098"/>
<dbReference type="GO" id="GO:0031177">
    <property type="term" value="F:phosphopantetheine binding"/>
    <property type="evidence" value="ECO:0007669"/>
    <property type="project" value="InterPro"/>
</dbReference>
<dbReference type="SUPFAM" id="SSF52151">
    <property type="entry name" value="FabD/lysophospholipase-like"/>
    <property type="match status" value="1"/>
</dbReference>
<dbReference type="OrthoDB" id="9778690at2"/>
<keyword evidence="5" id="KW-0511">Multifunctional enzyme</keyword>
<dbReference type="Pfam" id="PF02801">
    <property type="entry name" value="Ketoacyl-synt_C"/>
    <property type="match status" value="1"/>
</dbReference>
<reference evidence="9 10" key="1">
    <citation type="journal article" date="2008" name="Genome Res.">
        <title>Insights from the complete genome sequence of Mycobacterium marinum on the evolution of Mycobacterium tuberculosis.</title>
        <authorList>
            <person name="Stinear T.P."/>
            <person name="Seemann T."/>
            <person name="Harrison P.F."/>
            <person name="Jenkin G.A."/>
            <person name="Davies J.K."/>
            <person name="Johnson P.D."/>
            <person name="Abdellah Z."/>
            <person name="Arrowsmith C."/>
            <person name="Chillingworth T."/>
            <person name="Churcher C."/>
            <person name="Clarke K."/>
            <person name="Cronin A."/>
            <person name="Davis P."/>
            <person name="Goodhead I."/>
            <person name="Holroyd N."/>
            <person name="Jagels K."/>
            <person name="Lord A."/>
            <person name="Moule S."/>
            <person name="Mungall K."/>
            <person name="Norbertczak H."/>
            <person name="Quail M.A."/>
            <person name="Rabbinowitsch E."/>
            <person name="Walker D."/>
            <person name="White B."/>
            <person name="Whitehead S."/>
            <person name="Small P.L."/>
            <person name="Brosch R."/>
            <person name="Ramakrishnan L."/>
            <person name="Fischbach M.A."/>
            <person name="Parkhill J."/>
            <person name="Cole S.T."/>
        </authorList>
    </citation>
    <scope>NUCLEOTIDE SEQUENCE [LARGE SCALE GENOMIC DNA]</scope>
    <source>
        <strain evidence="10">ATCC BAA-535 / M</strain>
    </source>
</reference>
<dbReference type="InterPro" id="IPR014043">
    <property type="entry name" value="Acyl_transferase_dom"/>
</dbReference>
<dbReference type="STRING" id="216594.MMAR_0098"/>
<gene>
    <name evidence="9" type="ordered locus">MMAR_0098</name>
</gene>
<dbReference type="Pfam" id="PF22621">
    <property type="entry name" value="CurL-like_PKS_C"/>
    <property type="match status" value="1"/>
</dbReference>
<evidence type="ECO:0000313" key="10">
    <source>
        <dbReference type="Proteomes" id="UP000001190"/>
    </source>
</evidence>
<dbReference type="EMBL" id="CP000854">
    <property type="protein sequence ID" value="ACC38569.1"/>
    <property type="molecule type" value="Genomic_DNA"/>
</dbReference>
<dbReference type="SMART" id="SM00823">
    <property type="entry name" value="PKS_PP"/>
    <property type="match status" value="1"/>
</dbReference>
<evidence type="ECO:0000256" key="3">
    <source>
        <dbReference type="ARBA" id="ARBA00022553"/>
    </source>
</evidence>
<dbReference type="InterPro" id="IPR020806">
    <property type="entry name" value="PKS_PP-bd"/>
</dbReference>
<dbReference type="GO" id="GO:0004312">
    <property type="term" value="F:fatty acid synthase activity"/>
    <property type="evidence" value="ECO:0007669"/>
    <property type="project" value="TreeGrafter"/>
</dbReference>
<sequence length="1052" mass="110539">MASQEKLHTYLKQVVLELEKTRRRLREVEMGAREPIAIVGMACRYPGGLESPADLWSAVAEGRDLISEWPSDRGWYGEPYFDGESQTSRLGAPIGGFLADVSAFDAEFFGLSSSEALAMHPHQRLALECAWEAFERGGIDPSSVRGSDIGVFLGVTSIPYETLGEGVDGDSPLMLAGHMTSMAAGRISYLFGLEGPAMALDTACSSSLVAIHQAVGSLRSGECSMALAGGAAIMMSPPSFFALAQGMASASDARCKSFSASADGAGWGEGLGLLLLERLSDARRNQHPVWAVVRGSAVKHDGASNAPQAPNGLAQQRIIRRALQNAGLAAAEVDVVEAHSPGTPVGDLVEAEALMATYGQHRPEGRPLWLGSLKSNTGHTLAAAGVGSVIKMVEAMRHRTIPLTLHVNEPTPYVDWASGRIQLATETQEWPRPDNARRAAISGVGMGGVNAHIIIEEAVEEPMPVGETALSDSGWDAASPAVPWIITAKSPEALLAQAARTVAHLEDDPDLRAIDIGYSLASTRAQFAHRAVVVGRDRNELLNGVRSLVAGESVPAVVRGVAEPSAKTAAFFHGEGAHWLGMGRQLYSIFPVYAKAIDETCEILSSLMGTPVRDLLFASADSEKGSLLRRPSYAQPALFAVETALYRLAQSWGFQPDFVMGCSAGEIAAGHAAGLWSLQDACALVVESGRLRQSMGDADTTAVSPAAELYAIPPLGASECSANGASGNHTGPQPSDGQEATSTGQPQASSAAALRTGLFKLCGRLDYRLPDTPIVSAHTGTVVDPSLVRTPEYWVEQLISPVHLKKAIRRARSKEDITTFLQIGPGIHHAAMIHGIFEDADGTSAGVVIPPLLQPGTDEDVSFVSGLATAYANGAPVDWAGVYRGAGARRVPLPTYAFQRTRLWLDAQGGAGLAGEVDARASAGPVHDGEPVCTEIERTVAAAIGQVLGIAQVSRDDGFLALGGDSVSAMRLAARVRAEGLPLTPELLFEHATVRQIAAALQEAANQATDWGAPGRLAADRQFEAMSVSGLSSAELAALPGLLAMLDQPRSA</sequence>
<evidence type="ECO:0000259" key="8">
    <source>
        <dbReference type="PROSITE" id="PS52004"/>
    </source>
</evidence>
<evidence type="ECO:0000313" key="9">
    <source>
        <dbReference type="EMBL" id="ACC38569.1"/>
    </source>
</evidence>
<dbReference type="eggNOG" id="COG3321">
    <property type="taxonomic scope" value="Bacteria"/>
</dbReference>
<dbReference type="PROSITE" id="PS00012">
    <property type="entry name" value="PHOSPHOPANTETHEINE"/>
    <property type="match status" value="1"/>
</dbReference>
<dbReference type="RefSeq" id="WP_012392101.1">
    <property type="nucleotide sequence ID" value="NC_010612.1"/>
</dbReference>
<dbReference type="GO" id="GO:0006633">
    <property type="term" value="P:fatty acid biosynthetic process"/>
    <property type="evidence" value="ECO:0007669"/>
    <property type="project" value="InterPro"/>
</dbReference>
<keyword evidence="2" id="KW-0596">Phosphopantetheine</keyword>
<feature type="domain" description="Carrier" evidence="7">
    <location>
        <begin position="931"/>
        <end position="1005"/>
    </location>
</feature>
<dbReference type="InterPro" id="IPR016035">
    <property type="entry name" value="Acyl_Trfase/lysoPLipase"/>
</dbReference>
<dbReference type="PANTHER" id="PTHR43775">
    <property type="entry name" value="FATTY ACID SYNTHASE"/>
    <property type="match status" value="1"/>
</dbReference>
<dbReference type="SMART" id="SM00827">
    <property type="entry name" value="PKS_AT"/>
    <property type="match status" value="1"/>
</dbReference>
<dbReference type="InterPro" id="IPR020841">
    <property type="entry name" value="PKS_Beta-ketoAc_synthase_dom"/>
</dbReference>
<evidence type="ECO:0000256" key="6">
    <source>
        <dbReference type="SAM" id="MobiDB-lite"/>
    </source>
</evidence>
<keyword evidence="10" id="KW-1185">Reference proteome</keyword>
<protein>
    <submittedName>
        <fullName evidence="9">Polyketide synthase</fullName>
    </submittedName>
</protein>
<evidence type="ECO:0000256" key="2">
    <source>
        <dbReference type="ARBA" id="ARBA00022450"/>
    </source>
</evidence>
<proteinExistence type="predicted"/>
<evidence type="ECO:0000256" key="5">
    <source>
        <dbReference type="ARBA" id="ARBA00023268"/>
    </source>
</evidence>
<dbReference type="InterPro" id="IPR015083">
    <property type="entry name" value="NorB/c/GfsB-D-like_docking"/>
</dbReference>
<dbReference type="InterPro" id="IPR036736">
    <property type="entry name" value="ACP-like_sf"/>
</dbReference>
<dbReference type="InterPro" id="IPR016039">
    <property type="entry name" value="Thiolase-like"/>
</dbReference>
<keyword evidence="3" id="KW-0597">Phosphoprotein</keyword>
<dbReference type="GO" id="GO:0004315">
    <property type="term" value="F:3-oxoacyl-[acyl-carrier-protein] synthase activity"/>
    <property type="evidence" value="ECO:0007669"/>
    <property type="project" value="InterPro"/>
</dbReference>
<accession>B2HJA0</accession>
<evidence type="ECO:0000256" key="1">
    <source>
        <dbReference type="ARBA" id="ARBA00001957"/>
    </source>
</evidence>
<dbReference type="Pfam" id="PF00550">
    <property type="entry name" value="PP-binding"/>
    <property type="match status" value="1"/>
</dbReference>
<dbReference type="Gene3D" id="3.40.47.10">
    <property type="match status" value="2"/>
</dbReference>
<dbReference type="PROSITE" id="PS52004">
    <property type="entry name" value="KS3_2"/>
    <property type="match status" value="1"/>
</dbReference>
<dbReference type="PROSITE" id="PS00606">
    <property type="entry name" value="KS3_1"/>
    <property type="match status" value="1"/>
</dbReference>
<dbReference type="SUPFAM" id="SSF53901">
    <property type="entry name" value="Thiolase-like"/>
    <property type="match status" value="1"/>
</dbReference>
<dbReference type="CDD" id="cd00833">
    <property type="entry name" value="PKS"/>
    <property type="match status" value="1"/>
</dbReference>
<dbReference type="InterPro" id="IPR018201">
    <property type="entry name" value="Ketoacyl_synth_AS"/>
</dbReference>
<dbReference type="InterPro" id="IPR014031">
    <property type="entry name" value="Ketoacyl_synth_C"/>
</dbReference>
<dbReference type="SUPFAM" id="SSF101173">
    <property type="entry name" value="Docking domain B of the erythromycin polyketide synthase (DEBS)"/>
    <property type="match status" value="1"/>
</dbReference>
<dbReference type="Proteomes" id="UP000001190">
    <property type="component" value="Chromosome"/>
</dbReference>
<evidence type="ECO:0000256" key="4">
    <source>
        <dbReference type="ARBA" id="ARBA00022679"/>
    </source>
</evidence>
<dbReference type="AlphaFoldDB" id="B2HJA0"/>
<keyword evidence="4" id="KW-0808">Transferase</keyword>
<dbReference type="SUPFAM" id="SSF47336">
    <property type="entry name" value="ACP-like"/>
    <property type="match status" value="1"/>
</dbReference>
<dbReference type="InterPro" id="IPR014030">
    <property type="entry name" value="Ketoacyl_synth_N"/>
</dbReference>
<dbReference type="Pfam" id="PF00109">
    <property type="entry name" value="ketoacyl-synt"/>
    <property type="match status" value="1"/>
</dbReference>
<dbReference type="InterPro" id="IPR009081">
    <property type="entry name" value="PP-bd_ACP"/>
</dbReference>
<dbReference type="InterPro" id="IPR036299">
    <property type="entry name" value="Polyketide_synth_docking_sf"/>
</dbReference>
<dbReference type="PANTHER" id="PTHR43775:SF51">
    <property type="entry name" value="INACTIVE PHENOLPHTHIOCEROL SYNTHESIS POLYKETIDE SYNTHASE TYPE I PKS1-RELATED"/>
    <property type="match status" value="1"/>
</dbReference>
<dbReference type="Gene3D" id="3.40.366.10">
    <property type="entry name" value="Malonyl-Coenzyme A Acyl Carrier Protein, domain 2"/>
    <property type="match status" value="2"/>
</dbReference>
<comment type="cofactor">
    <cofactor evidence="1">
        <name>pantetheine 4'-phosphate</name>
        <dbReference type="ChEBI" id="CHEBI:47942"/>
    </cofactor>
</comment>
<feature type="region of interest" description="Disordered" evidence="6">
    <location>
        <begin position="721"/>
        <end position="749"/>
    </location>
</feature>
<dbReference type="InterPro" id="IPR006162">
    <property type="entry name" value="Ppantetheine_attach_site"/>
</dbReference>
<evidence type="ECO:0000259" key="7">
    <source>
        <dbReference type="PROSITE" id="PS50075"/>
    </source>
</evidence>
<dbReference type="Gene3D" id="1.10.1200.10">
    <property type="entry name" value="ACP-like"/>
    <property type="match status" value="1"/>
</dbReference>
<dbReference type="PROSITE" id="PS50075">
    <property type="entry name" value="CARRIER"/>
    <property type="match status" value="1"/>
</dbReference>
<dbReference type="InterPro" id="IPR050091">
    <property type="entry name" value="PKS_NRPS_Biosynth_Enz"/>
</dbReference>
<organism evidence="9 10">
    <name type="scientific">Mycobacterium marinum (strain ATCC BAA-535 / M)</name>
    <dbReference type="NCBI Taxonomy" id="216594"/>
    <lineage>
        <taxon>Bacteria</taxon>
        <taxon>Bacillati</taxon>
        <taxon>Actinomycetota</taxon>
        <taxon>Actinomycetes</taxon>
        <taxon>Mycobacteriales</taxon>
        <taxon>Mycobacteriaceae</taxon>
        <taxon>Mycobacterium</taxon>
        <taxon>Mycobacterium ulcerans group</taxon>
    </lineage>
</organism>
<dbReference type="InterPro" id="IPR001227">
    <property type="entry name" value="Ac_transferase_dom_sf"/>
</dbReference>